<feature type="non-terminal residue" evidence="3">
    <location>
        <position position="1"/>
    </location>
</feature>
<feature type="region of interest" description="Disordered" evidence="1">
    <location>
        <begin position="72"/>
        <end position="103"/>
    </location>
</feature>
<keyword evidence="2" id="KW-0812">Transmembrane</keyword>
<feature type="transmembrane region" description="Helical" evidence="2">
    <location>
        <begin position="12"/>
        <end position="34"/>
    </location>
</feature>
<comment type="caution">
    <text evidence="3">The sequence shown here is derived from an EMBL/GenBank/DDBJ whole genome shotgun (WGS) entry which is preliminary data.</text>
</comment>
<sequence length="103" mass="11480">VLAGCGWQKIGAYVNLGSFYVIGVPCAVVLAFFVHMHAMGLWLGIISAFVVQTLLYIIFTIRSNWEEHARKAQSRVERSTTTGAPTTTDRDRVLQSQKLEQIP</sequence>
<evidence type="ECO:0000256" key="1">
    <source>
        <dbReference type="SAM" id="MobiDB-lite"/>
    </source>
</evidence>
<protein>
    <submittedName>
        <fullName evidence="3">MATE efflux family protein 7-like</fullName>
    </submittedName>
</protein>
<accession>A0A392P9I2</accession>
<evidence type="ECO:0000256" key="2">
    <source>
        <dbReference type="SAM" id="Phobius"/>
    </source>
</evidence>
<keyword evidence="2" id="KW-1133">Transmembrane helix</keyword>
<keyword evidence="4" id="KW-1185">Reference proteome</keyword>
<dbReference type="PANTHER" id="PTHR11206">
    <property type="entry name" value="MULTIDRUG RESISTANCE PROTEIN"/>
    <property type="match status" value="1"/>
</dbReference>
<keyword evidence="2" id="KW-0472">Membrane</keyword>
<reference evidence="3 4" key="1">
    <citation type="journal article" date="2018" name="Front. Plant Sci.">
        <title>Red Clover (Trifolium pratense) and Zigzag Clover (T. medium) - A Picture of Genomic Similarities and Differences.</title>
        <authorList>
            <person name="Dluhosova J."/>
            <person name="Istvanek J."/>
            <person name="Nedelnik J."/>
            <person name="Repkova J."/>
        </authorList>
    </citation>
    <scope>NUCLEOTIDE SEQUENCE [LARGE SCALE GENOMIC DNA]</scope>
    <source>
        <strain evidence="4">cv. 10/8</strain>
        <tissue evidence="3">Leaf</tissue>
    </source>
</reference>
<dbReference type="EMBL" id="LXQA010065866">
    <property type="protein sequence ID" value="MCI07565.1"/>
    <property type="molecule type" value="Genomic_DNA"/>
</dbReference>
<proteinExistence type="predicted"/>
<feature type="compositionally biased region" description="Polar residues" evidence="1">
    <location>
        <begin position="94"/>
        <end position="103"/>
    </location>
</feature>
<name>A0A392P9I2_9FABA</name>
<feature type="transmembrane region" description="Helical" evidence="2">
    <location>
        <begin position="40"/>
        <end position="61"/>
    </location>
</feature>
<organism evidence="3 4">
    <name type="scientific">Trifolium medium</name>
    <dbReference type="NCBI Taxonomy" id="97028"/>
    <lineage>
        <taxon>Eukaryota</taxon>
        <taxon>Viridiplantae</taxon>
        <taxon>Streptophyta</taxon>
        <taxon>Embryophyta</taxon>
        <taxon>Tracheophyta</taxon>
        <taxon>Spermatophyta</taxon>
        <taxon>Magnoliopsida</taxon>
        <taxon>eudicotyledons</taxon>
        <taxon>Gunneridae</taxon>
        <taxon>Pentapetalae</taxon>
        <taxon>rosids</taxon>
        <taxon>fabids</taxon>
        <taxon>Fabales</taxon>
        <taxon>Fabaceae</taxon>
        <taxon>Papilionoideae</taxon>
        <taxon>50 kb inversion clade</taxon>
        <taxon>NPAAA clade</taxon>
        <taxon>Hologalegina</taxon>
        <taxon>IRL clade</taxon>
        <taxon>Trifolieae</taxon>
        <taxon>Trifolium</taxon>
    </lineage>
</organism>
<dbReference type="Proteomes" id="UP000265520">
    <property type="component" value="Unassembled WGS sequence"/>
</dbReference>
<evidence type="ECO:0000313" key="4">
    <source>
        <dbReference type="Proteomes" id="UP000265520"/>
    </source>
</evidence>
<dbReference type="AlphaFoldDB" id="A0A392P9I2"/>
<evidence type="ECO:0000313" key="3">
    <source>
        <dbReference type="EMBL" id="MCI07565.1"/>
    </source>
</evidence>